<dbReference type="InterPro" id="IPR015191">
    <property type="entry name" value="SelB_WHD4"/>
</dbReference>
<dbReference type="InterPro" id="IPR036388">
    <property type="entry name" value="WH-like_DNA-bd_sf"/>
</dbReference>
<evidence type="ECO:0000256" key="6">
    <source>
        <dbReference type="ARBA" id="ARBA00022741"/>
    </source>
</evidence>
<evidence type="ECO:0000313" key="14">
    <source>
        <dbReference type="Proteomes" id="UP001174909"/>
    </source>
</evidence>
<dbReference type="InterPro" id="IPR004161">
    <property type="entry name" value="EFTu-like_2"/>
</dbReference>
<dbReference type="GO" id="GO:0005737">
    <property type="term" value="C:cytoplasm"/>
    <property type="evidence" value="ECO:0007669"/>
    <property type="project" value="UniProtKB-SubCell"/>
</dbReference>
<sequence length="788" mass="83507">MRHVVVGTAGHIDHGKSSLVLALTGTDPDRLKEEKARGITVDLGFAHLEHEGVTYGFVDVPGHERFVRNMLAGASGFDVVLLVVAADESVMPQTREHIEICRLLGIRSAVVALTRVDLVEDREFIEIAALEVRELLEGSAMAGAPLVPVSSKTGEGLGELREALAAAAAAAGPRDVSGLFRLPVDRAFTMRGFGAVVTGTLAAGQVRVGGDVEILPAGERARVRGLQVHGAPVESGQAGQRVAVNLSGAGRFRVERGSVIAAPGELASTRMVDARLELLAWAAGPVEDEDRVHLHVGTATALARVRLLGGLAQLAPGDSGLVQLRLETPLTAVRGDRFIIRRYSPVITIGGGTILDALPPKRSPRSPAARERVLALDRATDARAAAAFVDEAGVRGLSEGRLRTRLGVRAPDAARVLRELRERGEIEAVGDGAPASAAGRVLLSPSSLRAVQERMTSLLTAWETENRLRAGMPVEQLREQTGVPPAVADGALARLASAGAVELTRHTVSTAGRQIQLSDSEQRALDGLAGLLDEGGFTPPTLGEAAEELGVSPELVDALRRLLLREGRAVDVSPDLYFDAARLAGLRQAVAERATVNPEIDVAWFKRNFGLSRKHAIPLLEWLDRERVTVRVGNLRKIRTGAGPGSFPRMNQWVADLRFAIRSLRSRPLLTGLAAGFDRRSVHGSDGGLRSQPPDRLRAAGAPRRSRPPQSSAPGLAAGGGTRVSAERGQFSRWGLQTGIAAASRETPRVLHPHHLDPGGDGETNPAPANSHCRSFAIGTGRPSPPQI</sequence>
<organism evidence="13 14">
    <name type="scientific">Geodia barretti</name>
    <name type="common">Barrett's horny sponge</name>
    <dbReference type="NCBI Taxonomy" id="519541"/>
    <lineage>
        <taxon>Eukaryota</taxon>
        <taxon>Metazoa</taxon>
        <taxon>Porifera</taxon>
        <taxon>Demospongiae</taxon>
        <taxon>Heteroscleromorpha</taxon>
        <taxon>Tetractinellida</taxon>
        <taxon>Astrophorina</taxon>
        <taxon>Geodiidae</taxon>
        <taxon>Geodia</taxon>
    </lineage>
</organism>
<reference evidence="13" key="1">
    <citation type="submission" date="2023-03" db="EMBL/GenBank/DDBJ databases">
        <authorList>
            <person name="Steffen K."/>
            <person name="Cardenas P."/>
        </authorList>
    </citation>
    <scope>NUCLEOTIDE SEQUENCE</scope>
</reference>
<evidence type="ECO:0000256" key="2">
    <source>
        <dbReference type="ARBA" id="ARBA00007249"/>
    </source>
</evidence>
<keyword evidence="6" id="KW-0547">Nucleotide-binding</keyword>
<evidence type="ECO:0000256" key="9">
    <source>
        <dbReference type="ARBA" id="ARBA00025526"/>
    </source>
</evidence>
<dbReference type="SUPFAM" id="SSF50447">
    <property type="entry name" value="Translation proteins"/>
    <property type="match status" value="1"/>
</dbReference>
<proteinExistence type="inferred from homology"/>
<dbReference type="Pfam" id="PF25461">
    <property type="entry name" value="Beta-barrel_SelB"/>
    <property type="match status" value="1"/>
</dbReference>
<dbReference type="AlphaFoldDB" id="A0AA35S544"/>
<dbReference type="NCBIfam" id="TIGR00475">
    <property type="entry name" value="selB"/>
    <property type="match status" value="1"/>
</dbReference>
<dbReference type="NCBIfam" id="TIGR00231">
    <property type="entry name" value="small_GTP"/>
    <property type="match status" value="1"/>
</dbReference>
<dbReference type="Gene3D" id="3.40.50.300">
    <property type="entry name" value="P-loop containing nucleotide triphosphate hydrolases"/>
    <property type="match status" value="1"/>
</dbReference>
<dbReference type="PROSITE" id="PS00301">
    <property type="entry name" value="G_TR_1"/>
    <property type="match status" value="1"/>
</dbReference>
<keyword evidence="13" id="KW-0251">Elongation factor</keyword>
<keyword evidence="5" id="KW-0963">Cytoplasm</keyword>
<evidence type="ECO:0000256" key="1">
    <source>
        <dbReference type="ARBA" id="ARBA00004496"/>
    </source>
</evidence>
<feature type="region of interest" description="Disordered" evidence="11">
    <location>
        <begin position="681"/>
        <end position="788"/>
    </location>
</feature>
<dbReference type="GO" id="GO:0001514">
    <property type="term" value="P:selenocysteine incorporation"/>
    <property type="evidence" value="ECO:0007669"/>
    <property type="project" value="InterPro"/>
</dbReference>
<dbReference type="Pfam" id="PF03144">
    <property type="entry name" value="GTP_EFTU_D2"/>
    <property type="match status" value="1"/>
</dbReference>
<dbReference type="InterPro" id="IPR031157">
    <property type="entry name" value="G_TR_CS"/>
</dbReference>
<dbReference type="InterPro" id="IPR027417">
    <property type="entry name" value="P-loop_NTPase"/>
</dbReference>
<dbReference type="Gene3D" id="2.40.30.10">
    <property type="entry name" value="Translation factors"/>
    <property type="match status" value="1"/>
</dbReference>
<evidence type="ECO:0000256" key="5">
    <source>
        <dbReference type="ARBA" id="ARBA00022490"/>
    </source>
</evidence>
<dbReference type="SUPFAM" id="SSF52540">
    <property type="entry name" value="P-loop containing nucleoside triphosphate hydrolases"/>
    <property type="match status" value="1"/>
</dbReference>
<dbReference type="GO" id="GO:0005525">
    <property type="term" value="F:GTP binding"/>
    <property type="evidence" value="ECO:0007669"/>
    <property type="project" value="UniProtKB-KW"/>
</dbReference>
<dbReference type="PANTHER" id="PTHR43721">
    <property type="entry name" value="ELONGATION FACTOR TU-RELATED"/>
    <property type="match status" value="1"/>
</dbReference>
<dbReference type="Pfam" id="PF09106">
    <property type="entry name" value="WHD_2nd_SelB"/>
    <property type="match status" value="1"/>
</dbReference>
<evidence type="ECO:0000256" key="4">
    <source>
        <dbReference type="ARBA" id="ARBA00015953"/>
    </source>
</evidence>
<dbReference type="InterPro" id="IPR057335">
    <property type="entry name" value="Beta-barrel_SelB"/>
</dbReference>
<dbReference type="Pfam" id="PF09107">
    <property type="entry name" value="WHD_3rd_SelB"/>
    <property type="match status" value="1"/>
</dbReference>
<feature type="compositionally biased region" description="Low complexity" evidence="11">
    <location>
        <begin position="699"/>
        <end position="715"/>
    </location>
</feature>
<dbReference type="InterPro" id="IPR005225">
    <property type="entry name" value="Small_GTP-bd"/>
</dbReference>
<dbReference type="CDD" id="cd03696">
    <property type="entry name" value="SelB_II"/>
    <property type="match status" value="1"/>
</dbReference>
<evidence type="ECO:0000256" key="10">
    <source>
        <dbReference type="ARBA" id="ARBA00031615"/>
    </source>
</evidence>
<feature type="compositionally biased region" description="Basic and acidic residues" evidence="11">
    <location>
        <begin position="746"/>
        <end position="758"/>
    </location>
</feature>
<dbReference type="GO" id="GO:0003723">
    <property type="term" value="F:RNA binding"/>
    <property type="evidence" value="ECO:0007669"/>
    <property type="project" value="InterPro"/>
</dbReference>
<keyword evidence="8" id="KW-0342">GTP-binding</keyword>
<dbReference type="Gene3D" id="1.10.10.10">
    <property type="entry name" value="Winged helix-like DNA-binding domain superfamily/Winged helix DNA-binding domain"/>
    <property type="match status" value="1"/>
</dbReference>
<dbReference type="EC" id="3.6.5.3" evidence="3"/>
<protein>
    <recommendedName>
        <fullName evidence="4">Selenocysteine-specific elongation factor</fullName>
        <ecNumber evidence="3">3.6.5.3</ecNumber>
    </recommendedName>
    <alternativeName>
        <fullName evidence="10">SelB translation factor</fullName>
    </alternativeName>
</protein>
<comment type="subcellular location">
    <subcellularLocation>
        <location evidence="1">Cytoplasm</location>
    </subcellularLocation>
</comment>
<dbReference type="InterPro" id="IPR050055">
    <property type="entry name" value="EF-Tu_GTPase"/>
</dbReference>
<accession>A0AA35S544</accession>
<dbReference type="SUPFAM" id="SSF50465">
    <property type="entry name" value="EF-Tu/eEF-1alpha/eIF2-gamma C-terminal domain"/>
    <property type="match status" value="1"/>
</dbReference>
<dbReference type="CDD" id="cd04171">
    <property type="entry name" value="SelB"/>
    <property type="match status" value="1"/>
</dbReference>
<dbReference type="Pfam" id="PF00009">
    <property type="entry name" value="GTP_EFTU"/>
    <property type="match status" value="1"/>
</dbReference>
<gene>
    <name evidence="13" type="ORF">GBAR_LOCUS13130</name>
</gene>
<dbReference type="PANTHER" id="PTHR43721:SF22">
    <property type="entry name" value="ELONGATION FACTOR TU, MITOCHONDRIAL"/>
    <property type="match status" value="1"/>
</dbReference>
<evidence type="ECO:0000313" key="13">
    <source>
        <dbReference type="EMBL" id="CAI8022337.1"/>
    </source>
</evidence>
<dbReference type="InterPro" id="IPR015190">
    <property type="entry name" value="Elong_fac_SelB-wing-hlx_typ-2"/>
</dbReference>
<dbReference type="Gene3D" id="1.10.10.2770">
    <property type="match status" value="1"/>
</dbReference>
<dbReference type="InterPro" id="IPR036390">
    <property type="entry name" value="WH_DNA-bd_sf"/>
</dbReference>
<evidence type="ECO:0000256" key="11">
    <source>
        <dbReference type="SAM" id="MobiDB-lite"/>
    </source>
</evidence>
<dbReference type="SUPFAM" id="SSF46785">
    <property type="entry name" value="Winged helix' DNA-binding domain"/>
    <property type="match status" value="3"/>
</dbReference>
<dbReference type="Proteomes" id="UP001174909">
    <property type="component" value="Unassembled WGS sequence"/>
</dbReference>
<dbReference type="EMBL" id="CASHTH010001945">
    <property type="protein sequence ID" value="CAI8022337.1"/>
    <property type="molecule type" value="Genomic_DNA"/>
</dbReference>
<dbReference type="InterPro" id="IPR009001">
    <property type="entry name" value="Transl_elong_EF1A/Init_IF2_C"/>
</dbReference>
<comment type="similarity">
    <text evidence="2">Belongs to the TRAFAC class translation factor GTPase superfamily. Classic translation factor GTPase family. EF-Tu/EF-1A subfamily.</text>
</comment>
<comment type="caution">
    <text evidence="13">The sequence shown here is derived from an EMBL/GenBank/DDBJ whole genome shotgun (WGS) entry which is preliminary data.</text>
</comment>
<evidence type="ECO:0000256" key="8">
    <source>
        <dbReference type="ARBA" id="ARBA00023134"/>
    </source>
</evidence>
<comment type="function">
    <text evidence="9">Translation factor necessary for the incorporation of selenocysteine into proteins. It probably replaces EF-Tu for the insertion of selenocysteine directed by the UGA codon. SelB binds GTP and GDP.</text>
</comment>
<dbReference type="InterPro" id="IPR009000">
    <property type="entry name" value="Transl_B-barrel_sf"/>
</dbReference>
<dbReference type="PROSITE" id="PS51722">
    <property type="entry name" value="G_TR_2"/>
    <property type="match status" value="1"/>
</dbReference>
<dbReference type="InterPro" id="IPR000795">
    <property type="entry name" value="T_Tr_GTP-bd_dom"/>
</dbReference>
<dbReference type="GO" id="GO:0003924">
    <property type="term" value="F:GTPase activity"/>
    <property type="evidence" value="ECO:0007669"/>
    <property type="project" value="InterPro"/>
</dbReference>
<dbReference type="InterPro" id="IPR004535">
    <property type="entry name" value="Transl_elong_SelB"/>
</dbReference>
<name>A0AA35S544_GEOBA</name>
<dbReference type="GO" id="GO:0003746">
    <property type="term" value="F:translation elongation factor activity"/>
    <property type="evidence" value="ECO:0007669"/>
    <property type="project" value="UniProtKB-KW"/>
</dbReference>
<keyword evidence="14" id="KW-1185">Reference proteome</keyword>
<evidence type="ECO:0000259" key="12">
    <source>
        <dbReference type="PROSITE" id="PS51722"/>
    </source>
</evidence>
<keyword evidence="7" id="KW-0648">Protein biosynthesis</keyword>
<evidence type="ECO:0000256" key="3">
    <source>
        <dbReference type="ARBA" id="ARBA00011986"/>
    </source>
</evidence>
<feature type="domain" description="Tr-type G" evidence="12">
    <location>
        <begin position="1"/>
        <end position="174"/>
    </location>
</feature>
<dbReference type="CDD" id="cd15491">
    <property type="entry name" value="selB_III"/>
    <property type="match status" value="1"/>
</dbReference>
<evidence type="ECO:0000256" key="7">
    <source>
        <dbReference type="ARBA" id="ARBA00022917"/>
    </source>
</evidence>